<keyword evidence="2" id="KW-1185">Reference proteome</keyword>
<dbReference type="InterPro" id="IPR036086">
    <property type="entry name" value="ParB/Sulfiredoxin_sf"/>
</dbReference>
<dbReference type="InterPro" id="IPR016932">
    <property type="entry name" value="UCP029669"/>
</dbReference>
<dbReference type="EMBL" id="JACFYJ010000075">
    <property type="protein sequence ID" value="MEI6001493.1"/>
    <property type="molecule type" value="Genomic_DNA"/>
</dbReference>
<dbReference type="SUPFAM" id="SSF110849">
    <property type="entry name" value="ParB/Sulfiredoxin"/>
    <property type="match status" value="1"/>
</dbReference>
<organism evidence="1 2">
    <name type="scientific">Paraburkholderia bengalensis</name>
    <dbReference type="NCBI Taxonomy" id="2747562"/>
    <lineage>
        <taxon>Bacteria</taxon>
        <taxon>Pseudomonadati</taxon>
        <taxon>Pseudomonadota</taxon>
        <taxon>Betaproteobacteria</taxon>
        <taxon>Burkholderiales</taxon>
        <taxon>Burkholderiaceae</taxon>
        <taxon>Paraburkholderia</taxon>
    </lineage>
</organism>
<evidence type="ECO:0000313" key="1">
    <source>
        <dbReference type="EMBL" id="MEI6001493.1"/>
    </source>
</evidence>
<protein>
    <submittedName>
        <fullName evidence="1">Chromosome partitioning protein ParB</fullName>
    </submittedName>
</protein>
<name>A0ABU8J1W5_9BURK</name>
<dbReference type="CDD" id="cd16390">
    <property type="entry name" value="ParB_N_Srx_like"/>
    <property type="match status" value="1"/>
</dbReference>
<dbReference type="Pfam" id="PF08857">
    <property type="entry name" value="ParBc_2"/>
    <property type="match status" value="1"/>
</dbReference>
<comment type="caution">
    <text evidence="1">The sequence shown here is derived from an EMBL/GenBank/DDBJ whole genome shotgun (WGS) entry which is preliminary data.</text>
</comment>
<evidence type="ECO:0000313" key="2">
    <source>
        <dbReference type="Proteomes" id="UP001386437"/>
    </source>
</evidence>
<proteinExistence type="predicted"/>
<sequence>MASLRIEQLRPTQFTHGMREVRDKLRMYTSLAGHELDMAIAEKPIPFVLGPGEVPFAIDHHHVATALWHAGIAHVPGVLVSDLSGLEPADFWLTLENRRWTHPYDPHGRRVSFTDMPAHIWEAADDEFRSLAAFVRDTGGYEKSTVPLAEFRWADLFRQAFAPPGNDAAFASLIERGVKLAKSGAALGLPGYIGTSAVQNESAA</sequence>
<dbReference type="InterPro" id="IPR014956">
    <property type="entry name" value="ParBc_2"/>
</dbReference>
<dbReference type="Gene3D" id="1.10.8.10">
    <property type="entry name" value="DNA helicase RuvA subunit, C-terminal domain"/>
    <property type="match status" value="1"/>
</dbReference>
<dbReference type="Proteomes" id="UP001386437">
    <property type="component" value="Unassembled WGS sequence"/>
</dbReference>
<reference evidence="1 2" key="1">
    <citation type="journal article" date="2022" name="Arch. Microbiol.">
        <title>Paraburkholderia bengalensis sp. nov. isolated from roots of Oryza sativa, IR64.</title>
        <authorList>
            <person name="Nag P."/>
            <person name="Mondal N."/>
            <person name="Sarkar J."/>
            <person name="Das S."/>
        </authorList>
    </citation>
    <scope>NUCLEOTIDE SEQUENCE [LARGE SCALE GENOMIC DNA]</scope>
    <source>
        <strain evidence="1 2">IR64_4_BI</strain>
    </source>
</reference>
<dbReference type="RefSeq" id="WP_336601212.1">
    <property type="nucleotide sequence ID" value="NZ_JACFYJ010000075.1"/>
</dbReference>
<dbReference type="PIRSF" id="PIRSF029669">
    <property type="entry name" value="UCP029669"/>
    <property type="match status" value="1"/>
</dbReference>
<accession>A0ABU8J1W5</accession>
<gene>
    <name evidence="1" type="ORF">H3V53_31350</name>
</gene>
<dbReference type="Gene3D" id="3.90.1530.10">
    <property type="entry name" value="Conserved hypothetical protein from pyrococcus furiosus pfu- 392566-001, ParB domain"/>
    <property type="match status" value="1"/>
</dbReference>